<dbReference type="EMBL" id="HE580268">
    <property type="protein sequence ID" value="CCD23460.1"/>
    <property type="molecule type" value="Genomic_DNA"/>
</dbReference>
<dbReference type="PIRSF" id="PIRSF036802">
    <property type="entry name" value="Tau55_TFC7"/>
    <property type="match status" value="1"/>
</dbReference>
<dbReference type="KEGG" id="ndi:NDAI_0B04260"/>
<dbReference type="AlphaFoldDB" id="G0W6P9"/>
<sequence>MAIKTIYIARHGYRSNWLPHGPYPPPPTGIDSDVPLAEHGLQQARELAHYLLSIENQPELLFTSPFYRCVQTSEPIMNLLEIPMYVDNGIGEWYMPTRPIIPTPANYETLNHFFPGKIQEGWEASIIPSDKGETEDDIFIRCKKFWPIFIDAVEKKFPNVETILLVTHAATKIALGLNLLKLDSCRDPIDSEGNLIRSGSCSLDKYEVKDVSKDENGEPIEDIPFQKRKWTLTMNGNTEFLRNGEEMNWNFQKNVEAGSDADIKARLNKDKESTGTANVVAATKDDDQMETVYVSLDLPNKNYRKKSEIPKDAIFQYSGLEQKHPLIKIGSNVYEGTWKNLMALNWPFRMPLVFIRKLLRTMLTVQLH</sequence>
<dbReference type="GO" id="GO:0000127">
    <property type="term" value="C:transcription factor TFIIIC complex"/>
    <property type="evidence" value="ECO:0007669"/>
    <property type="project" value="EnsemblFungi"/>
</dbReference>
<dbReference type="GO" id="GO:0001002">
    <property type="term" value="F:RNA polymerase III type 1 promoter sequence-specific DNA binding"/>
    <property type="evidence" value="ECO:0007669"/>
    <property type="project" value="EnsemblFungi"/>
</dbReference>
<dbReference type="GO" id="GO:0001003">
    <property type="term" value="F:RNA polymerase III type 2 promoter sequence-specific DNA binding"/>
    <property type="evidence" value="ECO:0007669"/>
    <property type="project" value="EnsemblFungi"/>
</dbReference>
<dbReference type="RefSeq" id="XP_003668703.1">
    <property type="nucleotide sequence ID" value="XM_003668655.1"/>
</dbReference>
<dbReference type="GO" id="GO:0000995">
    <property type="term" value="F:RNA polymerase III general transcription initiation factor activity"/>
    <property type="evidence" value="ECO:0007669"/>
    <property type="project" value="EnsemblFungi"/>
</dbReference>
<evidence type="ECO:0000313" key="3">
    <source>
        <dbReference type="Proteomes" id="UP000000689"/>
    </source>
</evidence>
<evidence type="ECO:0000313" key="2">
    <source>
        <dbReference type="EMBL" id="CCD23460.1"/>
    </source>
</evidence>
<dbReference type="Pfam" id="PF00300">
    <property type="entry name" value="His_Phos_1"/>
    <property type="match status" value="1"/>
</dbReference>
<accession>G0W6P9</accession>
<dbReference type="Proteomes" id="UP000000689">
    <property type="component" value="Chromosome 2"/>
</dbReference>
<dbReference type="OMA" id="WYKPDRD"/>
<protein>
    <recommendedName>
        <fullName evidence="1">Transcription factor TFIIIC triple barrel domain-containing protein</fullName>
    </recommendedName>
</protein>
<dbReference type="Gene3D" id="2.60.40.4370">
    <property type="match status" value="1"/>
</dbReference>
<organism evidence="2 3">
    <name type="scientific">Naumovozyma dairenensis (strain ATCC 10597 / BCRC 20456 / CBS 421 / NBRC 0211 / NRRL Y-12639)</name>
    <name type="common">Saccharomyces dairenensis</name>
    <dbReference type="NCBI Taxonomy" id="1071378"/>
    <lineage>
        <taxon>Eukaryota</taxon>
        <taxon>Fungi</taxon>
        <taxon>Dikarya</taxon>
        <taxon>Ascomycota</taxon>
        <taxon>Saccharomycotina</taxon>
        <taxon>Saccharomycetes</taxon>
        <taxon>Saccharomycetales</taxon>
        <taxon>Saccharomycetaceae</taxon>
        <taxon>Naumovozyma</taxon>
    </lineage>
</organism>
<dbReference type="InterPro" id="IPR051710">
    <property type="entry name" value="Phosphatase_SH3-domain"/>
</dbReference>
<dbReference type="HOGENOM" id="CLU_042838_0_0_1"/>
<dbReference type="CDD" id="cd07067">
    <property type="entry name" value="HP_PGM_like"/>
    <property type="match status" value="1"/>
</dbReference>
<dbReference type="SUPFAM" id="SSF53254">
    <property type="entry name" value="Phosphoglycerate mutase-like"/>
    <property type="match status" value="1"/>
</dbReference>
<dbReference type="GO" id="GO:0008301">
    <property type="term" value="F:DNA binding, bending"/>
    <property type="evidence" value="ECO:0007669"/>
    <property type="project" value="EnsemblFungi"/>
</dbReference>
<dbReference type="STRING" id="1071378.G0W6P9"/>
<dbReference type="GO" id="GO:0016791">
    <property type="term" value="F:phosphatase activity"/>
    <property type="evidence" value="ECO:0007669"/>
    <property type="project" value="EnsemblFungi"/>
</dbReference>
<keyword evidence="3" id="KW-1185">Reference proteome</keyword>
<dbReference type="PANTHER" id="PTHR16469">
    <property type="entry name" value="UBIQUITIN-ASSOCIATED AND SH3 DOMAIN-CONTAINING BA-RELATED"/>
    <property type="match status" value="1"/>
</dbReference>
<dbReference type="InterPro" id="IPR013078">
    <property type="entry name" value="His_Pase_superF_clade-1"/>
</dbReference>
<dbReference type="eggNOG" id="ENOG502RYP8">
    <property type="taxonomic scope" value="Eukaryota"/>
</dbReference>
<name>G0W6P9_NAUDC</name>
<dbReference type="SMART" id="SM00855">
    <property type="entry name" value="PGAM"/>
    <property type="match status" value="1"/>
</dbReference>
<reference evidence="2 3" key="1">
    <citation type="journal article" date="2011" name="Proc. Natl. Acad. Sci. U.S.A.">
        <title>Evolutionary erosion of yeast sex chromosomes by mating-type switching accidents.</title>
        <authorList>
            <person name="Gordon J.L."/>
            <person name="Armisen D."/>
            <person name="Proux-Wera E."/>
            <person name="Oheigeartaigh S.S."/>
            <person name="Byrne K.P."/>
            <person name="Wolfe K.H."/>
        </authorList>
    </citation>
    <scope>NUCLEOTIDE SEQUENCE [LARGE SCALE GENOMIC DNA]</scope>
    <source>
        <strain evidence="3">ATCC 10597 / BCRC 20456 / CBS 421 / NBRC 0211 / NRRL Y-12639</strain>
    </source>
</reference>
<dbReference type="InterPro" id="IPR014623">
    <property type="entry name" value="Tfc7/tau55"/>
</dbReference>
<dbReference type="OrthoDB" id="414418at2759"/>
<dbReference type="Gene3D" id="3.40.50.1240">
    <property type="entry name" value="Phosphoglycerate mutase-like"/>
    <property type="match status" value="1"/>
</dbReference>
<feature type="domain" description="Transcription factor TFIIIC triple barrel" evidence="1">
    <location>
        <begin position="288"/>
        <end position="342"/>
    </location>
</feature>
<dbReference type="FunFam" id="3.40.50.1240:FF:000034">
    <property type="entry name" value="Transcription factor TFIIIC subunit"/>
    <property type="match status" value="1"/>
</dbReference>
<dbReference type="GO" id="GO:0042791">
    <property type="term" value="P:5S class rRNA transcription by RNA polymerase III"/>
    <property type="evidence" value="ECO:0007669"/>
    <property type="project" value="EnsemblFungi"/>
</dbReference>
<dbReference type="PANTHER" id="PTHR16469:SF51">
    <property type="entry name" value="TRANSCRIPTION FACTOR TAU 55 KDA SUBUNIT"/>
    <property type="match status" value="1"/>
</dbReference>
<proteinExistence type="predicted"/>
<dbReference type="InterPro" id="IPR029033">
    <property type="entry name" value="His_PPase_superfam"/>
</dbReference>
<gene>
    <name evidence="2" type="primary">NDAI0B04260</name>
    <name evidence="2" type="ordered locus">NDAI_0B04260</name>
</gene>
<dbReference type="Pfam" id="PF10419">
    <property type="entry name" value="TFIIIC_sub6"/>
    <property type="match status" value="1"/>
</dbReference>
<dbReference type="InterPro" id="IPR019481">
    <property type="entry name" value="TFIIIC_triple_barrel"/>
</dbReference>
<evidence type="ECO:0000259" key="1">
    <source>
        <dbReference type="Pfam" id="PF10419"/>
    </source>
</evidence>
<dbReference type="GeneID" id="11498556"/>